<gene>
    <name evidence="1" type="ORF">RJT34_25125</name>
</gene>
<proteinExistence type="predicted"/>
<evidence type="ECO:0000313" key="2">
    <source>
        <dbReference type="Proteomes" id="UP001359559"/>
    </source>
</evidence>
<dbReference type="EMBL" id="JAYKXN010000006">
    <property type="protein sequence ID" value="KAK7280063.1"/>
    <property type="molecule type" value="Genomic_DNA"/>
</dbReference>
<protein>
    <recommendedName>
        <fullName evidence="3">RNase H type-1 domain-containing protein</fullName>
    </recommendedName>
</protein>
<organism evidence="1 2">
    <name type="scientific">Clitoria ternatea</name>
    <name type="common">Butterfly pea</name>
    <dbReference type="NCBI Taxonomy" id="43366"/>
    <lineage>
        <taxon>Eukaryota</taxon>
        <taxon>Viridiplantae</taxon>
        <taxon>Streptophyta</taxon>
        <taxon>Embryophyta</taxon>
        <taxon>Tracheophyta</taxon>
        <taxon>Spermatophyta</taxon>
        <taxon>Magnoliopsida</taxon>
        <taxon>eudicotyledons</taxon>
        <taxon>Gunneridae</taxon>
        <taxon>Pentapetalae</taxon>
        <taxon>rosids</taxon>
        <taxon>fabids</taxon>
        <taxon>Fabales</taxon>
        <taxon>Fabaceae</taxon>
        <taxon>Papilionoideae</taxon>
        <taxon>50 kb inversion clade</taxon>
        <taxon>NPAAA clade</taxon>
        <taxon>indigoferoid/millettioid clade</taxon>
        <taxon>Phaseoleae</taxon>
        <taxon>Clitoria</taxon>
    </lineage>
</organism>
<evidence type="ECO:0000313" key="1">
    <source>
        <dbReference type="EMBL" id="KAK7280063.1"/>
    </source>
</evidence>
<reference evidence="1 2" key="1">
    <citation type="submission" date="2024-01" db="EMBL/GenBank/DDBJ databases">
        <title>The genomes of 5 underutilized Papilionoideae crops provide insights into root nodulation and disease resistance.</title>
        <authorList>
            <person name="Yuan L."/>
        </authorList>
    </citation>
    <scope>NUCLEOTIDE SEQUENCE [LARGE SCALE GENOMIC DNA]</scope>
    <source>
        <strain evidence="1">LY-2023</strain>
        <tissue evidence="1">Leaf</tissue>
    </source>
</reference>
<keyword evidence="2" id="KW-1185">Reference proteome</keyword>
<comment type="caution">
    <text evidence="1">The sequence shown here is derived from an EMBL/GenBank/DDBJ whole genome shotgun (WGS) entry which is preliminary data.</text>
</comment>
<sequence length="211" mass="23877">MTQIWLQKPQQSMLILGTQLSRGPSILCGQHLIPVMEFKAKTSKTWRAICSAWKQIQCGIVWNFGNRDILILPEAVVNKIANSRVPISGDEDDLACWAYESNDLFFIRLPSCMELNNIWMNVKTKCVRYGDIKLNVDCSFWQLNGLLRDASGSFIGGFMMNIGQRFIRKTELMSTEQGLKLAWNLGVRMIQVEVNSVLACGGEQRVLPETS</sequence>
<dbReference type="Proteomes" id="UP001359559">
    <property type="component" value="Unassembled WGS sequence"/>
</dbReference>
<accession>A0AAN9FW07</accession>
<dbReference type="AlphaFoldDB" id="A0AAN9FW07"/>
<evidence type="ECO:0008006" key="3">
    <source>
        <dbReference type="Google" id="ProtNLM"/>
    </source>
</evidence>
<name>A0AAN9FW07_CLITE</name>